<evidence type="ECO:0000256" key="1">
    <source>
        <dbReference type="SAM" id="Coils"/>
    </source>
</evidence>
<dbReference type="InterPro" id="IPR041426">
    <property type="entry name" value="Mos1_HTH"/>
</dbReference>
<protein>
    <recommendedName>
        <fullName evidence="2">Mos1 transposase HTH domain-containing protein</fullName>
    </recommendedName>
</protein>
<accession>A0ABY6K7E7</accession>
<name>A0ABY6K7E7_9ARAC</name>
<evidence type="ECO:0000259" key="2">
    <source>
        <dbReference type="Pfam" id="PF17906"/>
    </source>
</evidence>
<gene>
    <name evidence="3" type="ORF">LAZ67_3001032</name>
</gene>
<dbReference type="InterPro" id="IPR052709">
    <property type="entry name" value="Transposase-MT_Hybrid"/>
</dbReference>
<reference evidence="3 4" key="1">
    <citation type="submission" date="2022-01" db="EMBL/GenBank/DDBJ databases">
        <title>A chromosomal length assembly of Cordylochernes scorpioides.</title>
        <authorList>
            <person name="Zeh D."/>
            <person name="Zeh J."/>
        </authorList>
    </citation>
    <scope>NUCLEOTIDE SEQUENCE [LARGE SCALE GENOMIC DNA]</scope>
    <source>
        <strain evidence="3">IN4F17</strain>
        <tissue evidence="3">Whole Body</tissue>
    </source>
</reference>
<feature type="coiled-coil region" evidence="1">
    <location>
        <begin position="201"/>
        <end position="228"/>
    </location>
</feature>
<evidence type="ECO:0000313" key="3">
    <source>
        <dbReference type="EMBL" id="UYV64508.1"/>
    </source>
</evidence>
<keyword evidence="1" id="KW-0175">Coiled coil</keyword>
<keyword evidence="4" id="KW-1185">Reference proteome</keyword>
<sequence length="363" mass="41700">MEQRAVIKFNAKLGRSASETYILMKQVYGTLCLSKSNVFIWHKRFSEGRNTLEDDKHTGRPSSSKTPESIEKVREFVANNRSASLRMMAEVLHINKEMIRTILHEDLECTQKKSRKRFGSKASHMRNIGYKREGGRGEERKYNLRRIIYILLLISGIEQNPGPKYTKQTTLDSSPDKNIRELIVALSDKMEDWHGKQETKLSSVEQGIEKLDRRIQQLETMMDNTAKSVSMNSEKIREMDTRIEFLEIKMRENNLFFHGVEGNEDLKKAFDTVPRALLWAKLVKIGLNHRFVNLIKCYYEDMTAAVRWNNSITEFIEIRSGVLQAISSLRHTHDVALDLDGQVLGKFSASSSDMVVVTGPVLG</sequence>
<dbReference type="EMBL" id="CP092865">
    <property type="protein sequence ID" value="UYV64508.1"/>
    <property type="molecule type" value="Genomic_DNA"/>
</dbReference>
<organism evidence="3 4">
    <name type="scientific">Cordylochernes scorpioides</name>
    <dbReference type="NCBI Taxonomy" id="51811"/>
    <lineage>
        <taxon>Eukaryota</taxon>
        <taxon>Metazoa</taxon>
        <taxon>Ecdysozoa</taxon>
        <taxon>Arthropoda</taxon>
        <taxon>Chelicerata</taxon>
        <taxon>Arachnida</taxon>
        <taxon>Pseudoscorpiones</taxon>
        <taxon>Cheliferoidea</taxon>
        <taxon>Chernetidae</taxon>
        <taxon>Cordylochernes</taxon>
    </lineage>
</organism>
<dbReference type="Gene3D" id="1.10.10.1450">
    <property type="match status" value="1"/>
</dbReference>
<dbReference type="Proteomes" id="UP001235939">
    <property type="component" value="Chromosome 03"/>
</dbReference>
<feature type="domain" description="Mos1 transposase HTH" evidence="2">
    <location>
        <begin position="4"/>
        <end position="48"/>
    </location>
</feature>
<evidence type="ECO:0000313" key="4">
    <source>
        <dbReference type="Proteomes" id="UP001235939"/>
    </source>
</evidence>
<proteinExistence type="predicted"/>
<dbReference type="PANTHER" id="PTHR46060:SF1">
    <property type="entry name" value="MARINER MOS1 TRANSPOSASE-LIKE PROTEIN"/>
    <property type="match status" value="1"/>
</dbReference>
<dbReference type="PANTHER" id="PTHR46060">
    <property type="entry name" value="MARINER MOS1 TRANSPOSASE-LIKE PROTEIN"/>
    <property type="match status" value="1"/>
</dbReference>
<dbReference type="Pfam" id="PF17906">
    <property type="entry name" value="HTH_48"/>
    <property type="match status" value="1"/>
</dbReference>